<dbReference type="RefSeq" id="WP_117159871.1">
    <property type="nucleotide sequence ID" value="NZ_QVID01000002.1"/>
</dbReference>
<feature type="transmembrane region" description="Helical" evidence="1">
    <location>
        <begin position="175"/>
        <end position="198"/>
    </location>
</feature>
<dbReference type="GO" id="GO:0080120">
    <property type="term" value="P:CAAX-box protein maturation"/>
    <property type="evidence" value="ECO:0007669"/>
    <property type="project" value="UniProtKB-ARBA"/>
</dbReference>
<keyword evidence="4" id="KW-1185">Reference proteome</keyword>
<protein>
    <submittedName>
        <fullName evidence="3">CPBP family intramembrane metalloprotease</fullName>
    </submittedName>
</protein>
<accession>A0A3E1Q714</accession>
<keyword evidence="3" id="KW-0482">Metalloprotease</keyword>
<dbReference type="InterPro" id="IPR052710">
    <property type="entry name" value="CAAX_protease"/>
</dbReference>
<comment type="caution">
    <text evidence="3">The sequence shown here is derived from an EMBL/GenBank/DDBJ whole genome shotgun (WGS) entry which is preliminary data.</text>
</comment>
<dbReference type="PANTHER" id="PTHR36435:SF1">
    <property type="entry name" value="CAAX AMINO TERMINAL PROTEASE FAMILY PROTEIN"/>
    <property type="match status" value="1"/>
</dbReference>
<evidence type="ECO:0000313" key="3">
    <source>
        <dbReference type="EMBL" id="RFN57922.1"/>
    </source>
</evidence>
<keyword evidence="1" id="KW-1133">Transmembrane helix</keyword>
<keyword evidence="3" id="KW-0645">Protease</keyword>
<dbReference type="InterPro" id="IPR003675">
    <property type="entry name" value="Rce1/LyrA-like_dom"/>
</dbReference>
<feature type="domain" description="CAAX prenyl protease 2/Lysostaphin resistance protein A-like" evidence="2">
    <location>
        <begin position="150"/>
        <end position="218"/>
    </location>
</feature>
<evidence type="ECO:0000259" key="2">
    <source>
        <dbReference type="Pfam" id="PF02517"/>
    </source>
</evidence>
<feature type="transmembrane region" description="Helical" evidence="1">
    <location>
        <begin position="61"/>
        <end position="80"/>
    </location>
</feature>
<feature type="transmembrane region" description="Helical" evidence="1">
    <location>
        <begin position="205"/>
        <end position="230"/>
    </location>
</feature>
<dbReference type="OrthoDB" id="1453037at2"/>
<feature type="transmembrane region" description="Helical" evidence="1">
    <location>
        <begin position="92"/>
        <end position="108"/>
    </location>
</feature>
<dbReference type="GO" id="GO:0006508">
    <property type="term" value="P:proteolysis"/>
    <property type="evidence" value="ECO:0007669"/>
    <property type="project" value="UniProtKB-KW"/>
</dbReference>
<feature type="transmembrane region" description="Helical" evidence="1">
    <location>
        <begin position="114"/>
        <end position="136"/>
    </location>
</feature>
<reference evidence="3 4" key="1">
    <citation type="journal article" date="2007" name="Int. J. Syst. Evol. Microbiol.">
        <title>Marixanthomonas ophiurae gen. nov., sp. nov., a marine bacterium of the family Flavobacteriaceae isolated from a deep-sea brittle star.</title>
        <authorList>
            <person name="Romanenko L.A."/>
            <person name="Uchino M."/>
            <person name="Frolova G.M."/>
            <person name="Mikhailov V.V."/>
        </authorList>
    </citation>
    <scope>NUCLEOTIDE SEQUENCE [LARGE SCALE GENOMIC DNA]</scope>
    <source>
        <strain evidence="3 4">KMM 3046</strain>
    </source>
</reference>
<proteinExistence type="predicted"/>
<dbReference type="EMBL" id="QVID01000002">
    <property type="protein sequence ID" value="RFN57922.1"/>
    <property type="molecule type" value="Genomic_DNA"/>
</dbReference>
<keyword evidence="3" id="KW-0378">Hydrolase</keyword>
<sequence length="232" mass="26631">MIATKTYTAKEGSKLLLKSYLLVWAFYFSFFMVLGILSKWFPELINNEYKQERLLEMLNNQPIQLLISAVIIAPIFEEIMFRSLIKPSYEDLLLFISGWLSFLFMGFSEGLADWYIRLLIMFGVFIGIYYVLQLLIPKNALLGIQKFLGKYVLVVLIITSLIFGMAHIYNYVESFLLNAALFAMIIPRIVLGGIAGWLKLKTGVLIWPILLHFLNNAFVIGVMLVVTYTLSN</sequence>
<dbReference type="GO" id="GO:0004175">
    <property type="term" value="F:endopeptidase activity"/>
    <property type="evidence" value="ECO:0007669"/>
    <property type="project" value="UniProtKB-ARBA"/>
</dbReference>
<dbReference type="PANTHER" id="PTHR36435">
    <property type="entry name" value="SLR1288 PROTEIN"/>
    <property type="match status" value="1"/>
</dbReference>
<feature type="transmembrane region" description="Helical" evidence="1">
    <location>
        <begin position="148"/>
        <end position="169"/>
    </location>
</feature>
<dbReference type="GO" id="GO:0008237">
    <property type="term" value="F:metallopeptidase activity"/>
    <property type="evidence" value="ECO:0007669"/>
    <property type="project" value="UniProtKB-KW"/>
</dbReference>
<evidence type="ECO:0000313" key="4">
    <source>
        <dbReference type="Proteomes" id="UP000261082"/>
    </source>
</evidence>
<dbReference type="Proteomes" id="UP000261082">
    <property type="component" value="Unassembled WGS sequence"/>
</dbReference>
<name>A0A3E1Q714_9FLAO</name>
<dbReference type="AlphaFoldDB" id="A0A3E1Q714"/>
<dbReference type="Pfam" id="PF02517">
    <property type="entry name" value="Rce1-like"/>
    <property type="match status" value="1"/>
</dbReference>
<keyword evidence="1" id="KW-0472">Membrane</keyword>
<gene>
    <name evidence="3" type="ORF">DZ858_11810</name>
</gene>
<organism evidence="3 4">
    <name type="scientific">Marixanthomonas ophiurae</name>
    <dbReference type="NCBI Taxonomy" id="387659"/>
    <lineage>
        <taxon>Bacteria</taxon>
        <taxon>Pseudomonadati</taxon>
        <taxon>Bacteroidota</taxon>
        <taxon>Flavobacteriia</taxon>
        <taxon>Flavobacteriales</taxon>
        <taxon>Flavobacteriaceae</taxon>
        <taxon>Marixanthomonas</taxon>
    </lineage>
</organism>
<evidence type="ECO:0000256" key="1">
    <source>
        <dbReference type="SAM" id="Phobius"/>
    </source>
</evidence>
<keyword evidence="1" id="KW-0812">Transmembrane</keyword>
<feature type="transmembrane region" description="Helical" evidence="1">
    <location>
        <begin position="21"/>
        <end position="41"/>
    </location>
</feature>